<reference evidence="4 5" key="3">
    <citation type="submission" date="2020-02" db="EMBL/GenBank/DDBJ databases">
        <title>Sequencing the genomes of 1000 actinobacteria strains.</title>
        <authorList>
            <person name="Klenk H.-P."/>
        </authorList>
    </citation>
    <scope>NUCLEOTIDE SEQUENCE [LARGE SCALE GENOMIC DNA]</scope>
    <source>
        <strain evidence="4 5">DSM 45201</strain>
    </source>
</reference>
<dbReference type="Proteomes" id="UP000648663">
    <property type="component" value="Unassembled WGS sequence"/>
</dbReference>
<dbReference type="PANTHER" id="PTHR12526">
    <property type="entry name" value="GLYCOSYLTRANSFERASE"/>
    <property type="match status" value="1"/>
</dbReference>
<evidence type="ECO:0000313" key="6">
    <source>
        <dbReference type="Proteomes" id="UP000648663"/>
    </source>
</evidence>
<accession>A0A846LK38</accession>
<dbReference type="Proteomes" id="UP000552836">
    <property type="component" value="Unassembled WGS sequence"/>
</dbReference>
<keyword evidence="6" id="KW-1185">Reference proteome</keyword>
<gene>
    <name evidence="4" type="ORF">FB380_002147</name>
    <name evidence="3" type="ORF">GCM10011589_30390</name>
</gene>
<sequence>MPFVRGGAEQHQENLVQALTEAGHRVDLVRLPVAWEKGRLFDSPLAWRMVPIDADMVIATNFPSYFVQHPNKVVWLLHQHRGAYDGFAAGASWSDFALDDVSLEEQRLMTEWDVVALGEARRVFSNSGVVSDRLARFNGLPSTPLAHPPPLHDRLHPGTSGDYVLSVQRQEANKRPELLVDAMTEAPPGIRAVMAGRGELLDSLRDRVTQRGLQDRVALPGFVSDEELIDLYAHALAVVYVPEDEDYGYATLQAFYAGKPVICAADSGGVLDWVEDGVTGLVTDGTPSGVAAAVRRLAEDRPLAERLGAAGRERVAHLSWSDVVTRLTTS</sequence>
<dbReference type="PANTHER" id="PTHR12526:SF635">
    <property type="entry name" value="GLYCOSYL TRANSFERASE GROUP 1"/>
    <property type="match status" value="1"/>
</dbReference>
<evidence type="ECO:0000313" key="3">
    <source>
        <dbReference type="EMBL" id="GGL72014.1"/>
    </source>
</evidence>
<protein>
    <submittedName>
        <fullName evidence="3">Glycosyl transferase family 1</fullName>
    </submittedName>
    <submittedName>
        <fullName evidence="4">Glycosyltransferase involved in cell wall biosynthesis</fullName>
    </submittedName>
</protein>
<evidence type="ECO:0000259" key="2">
    <source>
        <dbReference type="Pfam" id="PF00534"/>
    </source>
</evidence>
<dbReference type="EMBL" id="BMMI01000005">
    <property type="protein sequence ID" value="GGL72014.1"/>
    <property type="molecule type" value="Genomic_DNA"/>
</dbReference>
<dbReference type="AlphaFoldDB" id="A0A846LK38"/>
<organism evidence="4 5">
    <name type="scientific">Modestobacter marinus</name>
    <dbReference type="NCBI Taxonomy" id="477641"/>
    <lineage>
        <taxon>Bacteria</taxon>
        <taxon>Bacillati</taxon>
        <taxon>Actinomycetota</taxon>
        <taxon>Actinomycetes</taxon>
        <taxon>Geodermatophilales</taxon>
        <taxon>Geodermatophilaceae</taxon>
        <taxon>Modestobacter</taxon>
    </lineage>
</organism>
<dbReference type="RefSeq" id="WP_208382816.1">
    <property type="nucleotide sequence ID" value="NZ_BAABJU010000012.1"/>
</dbReference>
<comment type="caution">
    <text evidence="4">The sequence shown here is derived from an EMBL/GenBank/DDBJ whole genome shotgun (WGS) entry which is preliminary data.</text>
</comment>
<dbReference type="GO" id="GO:0016757">
    <property type="term" value="F:glycosyltransferase activity"/>
    <property type="evidence" value="ECO:0007669"/>
    <property type="project" value="InterPro"/>
</dbReference>
<evidence type="ECO:0000256" key="1">
    <source>
        <dbReference type="ARBA" id="ARBA00022679"/>
    </source>
</evidence>
<dbReference type="Pfam" id="PF00534">
    <property type="entry name" value="Glycos_transf_1"/>
    <property type="match status" value="1"/>
</dbReference>
<dbReference type="InterPro" id="IPR001296">
    <property type="entry name" value="Glyco_trans_1"/>
</dbReference>
<proteinExistence type="predicted"/>
<keyword evidence="1 4" id="KW-0808">Transferase</keyword>
<dbReference type="Gene3D" id="3.40.50.2000">
    <property type="entry name" value="Glycogen Phosphorylase B"/>
    <property type="match status" value="2"/>
</dbReference>
<reference evidence="6" key="2">
    <citation type="journal article" date="2019" name="Int. J. Syst. Evol. Microbiol.">
        <title>The Global Catalogue of Microorganisms (GCM) 10K type strain sequencing project: providing services to taxonomists for standard genome sequencing and annotation.</title>
        <authorList>
            <consortium name="The Broad Institute Genomics Platform"/>
            <consortium name="The Broad Institute Genome Sequencing Center for Infectious Disease"/>
            <person name="Wu L."/>
            <person name="Ma J."/>
        </authorList>
    </citation>
    <scope>NUCLEOTIDE SEQUENCE [LARGE SCALE GENOMIC DNA]</scope>
    <source>
        <strain evidence="6">CGMCC 4.5581</strain>
    </source>
</reference>
<evidence type="ECO:0000313" key="4">
    <source>
        <dbReference type="EMBL" id="NIH67701.1"/>
    </source>
</evidence>
<evidence type="ECO:0000313" key="5">
    <source>
        <dbReference type="Proteomes" id="UP000552836"/>
    </source>
</evidence>
<dbReference type="EMBL" id="JAAMPA010000001">
    <property type="protein sequence ID" value="NIH67701.1"/>
    <property type="molecule type" value="Genomic_DNA"/>
</dbReference>
<dbReference type="SUPFAM" id="SSF53756">
    <property type="entry name" value="UDP-Glycosyltransferase/glycogen phosphorylase"/>
    <property type="match status" value="1"/>
</dbReference>
<name>A0A846LK38_9ACTN</name>
<reference evidence="3" key="4">
    <citation type="submission" date="2024-05" db="EMBL/GenBank/DDBJ databases">
        <authorList>
            <person name="Sun Q."/>
            <person name="Zhou Y."/>
        </authorList>
    </citation>
    <scope>NUCLEOTIDE SEQUENCE</scope>
    <source>
        <strain evidence="3">CGMCC 4.5581</strain>
    </source>
</reference>
<feature type="domain" description="Glycosyl transferase family 1" evidence="2">
    <location>
        <begin position="162"/>
        <end position="314"/>
    </location>
</feature>
<reference evidence="3" key="1">
    <citation type="journal article" date="2014" name="Int. J. Syst. Evol. Microbiol.">
        <title>Complete genome of a new Firmicutes species belonging to the dominant human colonic microbiota ('Ruminococcus bicirculans') reveals two chromosomes and a selective capacity to utilize plant glucans.</title>
        <authorList>
            <consortium name="NISC Comparative Sequencing Program"/>
            <person name="Wegmann U."/>
            <person name="Louis P."/>
            <person name="Goesmann A."/>
            <person name="Henrissat B."/>
            <person name="Duncan S.H."/>
            <person name="Flint H.J."/>
        </authorList>
    </citation>
    <scope>NUCLEOTIDE SEQUENCE</scope>
    <source>
        <strain evidence="3">CGMCC 4.5581</strain>
    </source>
</reference>
<dbReference type="CDD" id="cd03801">
    <property type="entry name" value="GT4_PimA-like"/>
    <property type="match status" value="1"/>
</dbReference>